<reference evidence="1 2" key="1">
    <citation type="submission" date="2016-12" db="EMBL/GenBank/DDBJ databases">
        <authorList>
            <person name="Song W.-J."/>
            <person name="Kurnit D.M."/>
        </authorList>
    </citation>
    <scope>NUCLEOTIDE SEQUENCE [LARGE SCALE GENOMIC DNA]</scope>
    <source>
        <strain evidence="1 2">DSM 12503</strain>
    </source>
</reference>
<proteinExistence type="predicted"/>
<accession>A0A1M7Y3R0</accession>
<dbReference type="AlphaFoldDB" id="A0A1M7Y3R0"/>
<dbReference type="Proteomes" id="UP000184612">
    <property type="component" value="Unassembled WGS sequence"/>
</dbReference>
<dbReference type="EMBL" id="FRFD01000004">
    <property type="protein sequence ID" value="SHO46848.1"/>
    <property type="molecule type" value="Genomic_DNA"/>
</dbReference>
<evidence type="ECO:0000313" key="1">
    <source>
        <dbReference type="EMBL" id="SHO46848.1"/>
    </source>
</evidence>
<name>A0A1M7Y3R0_9FIRM</name>
<organism evidence="1 2">
    <name type="scientific">Anaerocolumna xylanovorans DSM 12503</name>
    <dbReference type="NCBI Taxonomy" id="1121345"/>
    <lineage>
        <taxon>Bacteria</taxon>
        <taxon>Bacillati</taxon>
        <taxon>Bacillota</taxon>
        <taxon>Clostridia</taxon>
        <taxon>Lachnospirales</taxon>
        <taxon>Lachnospiraceae</taxon>
        <taxon>Anaerocolumna</taxon>
    </lineage>
</organism>
<sequence>MKIVINNVNDGMRLAADICNQLIAEALYQRVIGEAEPDRYVVYEQLISYIEELSRDCDGSKKISKELP</sequence>
<keyword evidence="2" id="KW-1185">Reference proteome</keyword>
<gene>
    <name evidence="1" type="ORF">SAMN02745217_01310</name>
</gene>
<protein>
    <submittedName>
        <fullName evidence="1">Uncharacterized protein</fullName>
    </submittedName>
</protein>
<dbReference type="RefSeq" id="WP_073588051.1">
    <property type="nucleotide sequence ID" value="NZ_FRFD01000004.1"/>
</dbReference>
<evidence type="ECO:0000313" key="2">
    <source>
        <dbReference type="Proteomes" id="UP000184612"/>
    </source>
</evidence>